<protein>
    <recommendedName>
        <fullName evidence="4">NAD(+) diphosphatase</fullName>
        <ecNumber evidence="4">3.6.1.22</ecNumber>
    </recommendedName>
</protein>
<keyword evidence="12" id="KW-1185">Reference proteome</keyword>
<dbReference type="FunFam" id="3.90.79.10:FF:000042">
    <property type="entry name" value="Probable NADH pyrophosphatase"/>
    <property type="match status" value="1"/>
</dbReference>
<dbReference type="PROSITE" id="PS00893">
    <property type="entry name" value="NUDIX_BOX"/>
    <property type="match status" value="1"/>
</dbReference>
<evidence type="ECO:0000256" key="6">
    <source>
        <dbReference type="ARBA" id="ARBA00022801"/>
    </source>
</evidence>
<sequence length="452" mass="49897">MSNPDDTLLLPTPAHIQADSMLARRFGKETVNYFGGSPLNRLSFLRTDHPFLSAAVKHPSTRFVLLKDLSPLISGPNSVFYAQYKDVQKLVPPTIFDQSEEEMIKEYDSRITKPDLIFLGIDEGTVDSAQGDEGLLQWNIYKGRPYFALDVSEKGNDVQKAHAKMLVEELGERGITPFVARMHMLQPPNDGNFESIHRSPTSPFIPFAMLIDETTSCAGAIYAQARAYLDWNNRNKFCGTCGHPTLSVNAGTKRACPPTDKALAAQGKSPEKQACSTRTTISNLSFPRTDPTIIVATLSADGKRVLLGRSKRFPPHWYSTLAGFIEPGESVEDAVRREVWEEAGVTLSRVVIHSTQPWPYPANLMIGAIAQVSDPAHETINLAHDPELEDAKWFSISEIEEALKNGASILGAPPSKDYVEGNLRLPPVTAIANQLIQAAINQEYIDEKLARI</sequence>
<comment type="similarity">
    <text evidence="3">Belongs to the Nudix hydrolase family. NudC subfamily.</text>
</comment>
<dbReference type="GO" id="GO:0035529">
    <property type="term" value="F:NADH pyrophosphatase activity"/>
    <property type="evidence" value="ECO:0007669"/>
    <property type="project" value="TreeGrafter"/>
</dbReference>
<dbReference type="PANTHER" id="PTHR42904">
    <property type="entry name" value="NUDIX HYDROLASE, NUDC SUBFAMILY"/>
    <property type="match status" value="1"/>
</dbReference>
<dbReference type="Pfam" id="PF09297">
    <property type="entry name" value="Zn_ribbon_NUD"/>
    <property type="match status" value="1"/>
</dbReference>
<evidence type="ECO:0000256" key="4">
    <source>
        <dbReference type="ARBA" id="ARBA00012381"/>
    </source>
</evidence>
<evidence type="ECO:0000259" key="10">
    <source>
        <dbReference type="PROSITE" id="PS51462"/>
    </source>
</evidence>
<dbReference type="CDD" id="cd03429">
    <property type="entry name" value="NUDIX_NADH_pyrophosphatase_Nudt13"/>
    <property type="match status" value="1"/>
</dbReference>
<keyword evidence="5" id="KW-0479">Metal-binding</keyword>
<comment type="cofactor">
    <cofactor evidence="2">
        <name>Zn(2+)</name>
        <dbReference type="ChEBI" id="CHEBI:29105"/>
    </cofactor>
</comment>
<accession>A0A225AZD9</accession>
<gene>
    <name evidence="11" type="ORF">UA08_00411</name>
</gene>
<dbReference type="Pfam" id="PF00293">
    <property type="entry name" value="NUDIX"/>
    <property type="match status" value="1"/>
</dbReference>
<evidence type="ECO:0000256" key="5">
    <source>
        <dbReference type="ARBA" id="ARBA00022723"/>
    </source>
</evidence>
<dbReference type="GeneID" id="31000166"/>
<dbReference type="InterPro" id="IPR015797">
    <property type="entry name" value="NUDIX_hydrolase-like_dom_sf"/>
</dbReference>
<evidence type="ECO:0000313" key="12">
    <source>
        <dbReference type="Proteomes" id="UP000214365"/>
    </source>
</evidence>
<evidence type="ECO:0000256" key="7">
    <source>
        <dbReference type="ARBA" id="ARBA00022842"/>
    </source>
</evidence>
<keyword evidence="8" id="KW-0520">NAD</keyword>
<dbReference type="OrthoDB" id="10249612at2759"/>
<dbReference type="Gene3D" id="3.90.79.20">
    <property type="match status" value="1"/>
</dbReference>
<dbReference type="GO" id="GO:0005829">
    <property type="term" value="C:cytosol"/>
    <property type="evidence" value="ECO:0007669"/>
    <property type="project" value="TreeGrafter"/>
</dbReference>
<proteinExistence type="inferred from homology"/>
<organism evidence="11 12">
    <name type="scientific">Talaromyces atroroseus</name>
    <dbReference type="NCBI Taxonomy" id="1441469"/>
    <lineage>
        <taxon>Eukaryota</taxon>
        <taxon>Fungi</taxon>
        <taxon>Dikarya</taxon>
        <taxon>Ascomycota</taxon>
        <taxon>Pezizomycotina</taxon>
        <taxon>Eurotiomycetes</taxon>
        <taxon>Eurotiomycetidae</taxon>
        <taxon>Eurotiales</taxon>
        <taxon>Trichocomaceae</taxon>
        <taxon>Talaromyces</taxon>
        <taxon>Talaromyces sect. Trachyspermi</taxon>
    </lineage>
</organism>
<feature type="domain" description="Nudix hydrolase" evidence="10">
    <location>
        <begin position="287"/>
        <end position="417"/>
    </location>
</feature>
<keyword evidence="6" id="KW-0378">Hydrolase</keyword>
<evidence type="ECO:0000256" key="9">
    <source>
        <dbReference type="ARBA" id="ARBA00023679"/>
    </source>
</evidence>
<dbReference type="GO" id="GO:0019677">
    <property type="term" value="P:NAD+ catabolic process"/>
    <property type="evidence" value="ECO:0007669"/>
    <property type="project" value="TreeGrafter"/>
</dbReference>
<dbReference type="STRING" id="1441469.A0A225AZD9"/>
<dbReference type="GO" id="GO:0046872">
    <property type="term" value="F:metal ion binding"/>
    <property type="evidence" value="ECO:0007669"/>
    <property type="project" value="UniProtKB-KW"/>
</dbReference>
<reference evidence="11 12" key="1">
    <citation type="submission" date="2015-06" db="EMBL/GenBank/DDBJ databases">
        <title>Talaromyces atroroseus IBT 11181 draft genome.</title>
        <authorList>
            <person name="Rasmussen K.B."/>
            <person name="Rasmussen S."/>
            <person name="Petersen B."/>
            <person name="Sicheritz-Ponten T."/>
            <person name="Mortensen U.H."/>
            <person name="Thrane U."/>
        </authorList>
    </citation>
    <scope>NUCLEOTIDE SEQUENCE [LARGE SCALE GENOMIC DNA]</scope>
    <source>
        <strain evidence="11 12">IBT 11181</strain>
    </source>
</reference>
<evidence type="ECO:0000256" key="2">
    <source>
        <dbReference type="ARBA" id="ARBA00001947"/>
    </source>
</evidence>
<dbReference type="EMBL" id="LFMY01000001">
    <property type="protein sequence ID" value="OKL63814.1"/>
    <property type="molecule type" value="Genomic_DNA"/>
</dbReference>
<dbReference type="RefSeq" id="XP_020123935.1">
    <property type="nucleotide sequence ID" value="XM_020260215.1"/>
</dbReference>
<dbReference type="InterPro" id="IPR015376">
    <property type="entry name" value="Znr_NADH_PPase"/>
</dbReference>
<dbReference type="EC" id="3.6.1.22" evidence="4"/>
<dbReference type="GO" id="GO:0006742">
    <property type="term" value="P:NADP+ catabolic process"/>
    <property type="evidence" value="ECO:0007669"/>
    <property type="project" value="TreeGrafter"/>
</dbReference>
<dbReference type="GO" id="GO:0005777">
    <property type="term" value="C:peroxisome"/>
    <property type="evidence" value="ECO:0007669"/>
    <property type="project" value="TreeGrafter"/>
</dbReference>
<dbReference type="PROSITE" id="PS51462">
    <property type="entry name" value="NUDIX"/>
    <property type="match status" value="1"/>
</dbReference>
<evidence type="ECO:0000256" key="1">
    <source>
        <dbReference type="ARBA" id="ARBA00001946"/>
    </source>
</evidence>
<dbReference type="Gene3D" id="3.90.79.10">
    <property type="entry name" value="Nucleoside Triphosphate Pyrophosphohydrolase"/>
    <property type="match status" value="1"/>
</dbReference>
<name>A0A225AZD9_TALAT</name>
<comment type="cofactor">
    <cofactor evidence="1">
        <name>Mg(2+)</name>
        <dbReference type="ChEBI" id="CHEBI:18420"/>
    </cofactor>
</comment>
<dbReference type="SUPFAM" id="SSF55811">
    <property type="entry name" value="Nudix"/>
    <property type="match status" value="1"/>
</dbReference>
<dbReference type="InterPro" id="IPR000086">
    <property type="entry name" value="NUDIX_hydrolase_dom"/>
</dbReference>
<comment type="caution">
    <text evidence="11">The sequence shown here is derived from an EMBL/GenBank/DDBJ whole genome shotgun (WGS) entry which is preliminary data.</text>
</comment>
<evidence type="ECO:0000313" key="11">
    <source>
        <dbReference type="EMBL" id="OKL63814.1"/>
    </source>
</evidence>
<dbReference type="InterPro" id="IPR050241">
    <property type="entry name" value="NAD-cap_RNA_hydrolase_NudC"/>
</dbReference>
<keyword evidence="7" id="KW-0460">Magnesium</keyword>
<dbReference type="Proteomes" id="UP000214365">
    <property type="component" value="Unassembled WGS sequence"/>
</dbReference>
<dbReference type="PANTHER" id="PTHR42904:SF6">
    <property type="entry name" value="NAD-CAPPED RNA HYDROLASE NUDT12"/>
    <property type="match status" value="1"/>
</dbReference>
<evidence type="ECO:0000256" key="3">
    <source>
        <dbReference type="ARBA" id="ARBA00009595"/>
    </source>
</evidence>
<dbReference type="AlphaFoldDB" id="A0A225AZD9"/>
<evidence type="ECO:0000256" key="8">
    <source>
        <dbReference type="ARBA" id="ARBA00023027"/>
    </source>
</evidence>
<dbReference type="InterPro" id="IPR020084">
    <property type="entry name" value="NUDIX_hydrolase_CS"/>
</dbReference>
<dbReference type="InterPro" id="IPR049734">
    <property type="entry name" value="NudC-like_C"/>
</dbReference>
<comment type="catalytic activity">
    <reaction evidence="9">
        <text>a 5'-end NAD(+)-phospho-ribonucleoside in mRNA + H2O = a 5'-end phospho-adenosine-phospho-ribonucleoside in mRNA + beta-nicotinamide D-ribonucleotide + 2 H(+)</text>
        <dbReference type="Rhea" id="RHEA:60876"/>
        <dbReference type="Rhea" id="RHEA-COMP:15698"/>
        <dbReference type="Rhea" id="RHEA-COMP:15719"/>
        <dbReference type="ChEBI" id="CHEBI:14649"/>
        <dbReference type="ChEBI" id="CHEBI:15377"/>
        <dbReference type="ChEBI" id="CHEBI:15378"/>
        <dbReference type="ChEBI" id="CHEBI:144029"/>
        <dbReference type="ChEBI" id="CHEBI:144051"/>
    </reaction>
    <physiologicalReaction direction="left-to-right" evidence="9">
        <dbReference type="Rhea" id="RHEA:60877"/>
    </physiologicalReaction>
</comment>